<evidence type="ECO:0000256" key="3">
    <source>
        <dbReference type="ARBA" id="ARBA00022598"/>
    </source>
</evidence>
<feature type="binding site" evidence="8">
    <location>
        <begin position="28"/>
        <end position="35"/>
    </location>
    <ligand>
        <name>ATP</name>
        <dbReference type="ChEBI" id="CHEBI:30616"/>
    </ligand>
</feature>
<keyword evidence="6 8" id="KW-0067">ATP-binding</keyword>
<keyword evidence="5 8" id="KW-0547">Nucleotide-binding</keyword>
<feature type="active site" description="Proton donor" evidence="8">
    <location>
        <position position="35"/>
    </location>
</feature>
<feature type="binding site" evidence="8">
    <location>
        <position position="152"/>
    </location>
    <ligand>
        <name>(R)-pantoate</name>
        <dbReference type="ChEBI" id="CHEBI:15980"/>
    </ligand>
</feature>
<evidence type="ECO:0000256" key="4">
    <source>
        <dbReference type="ARBA" id="ARBA00022655"/>
    </source>
</evidence>
<protein>
    <recommendedName>
        <fullName evidence="8">Pantothenate synthetase</fullName>
        <shortName evidence="8">PS</shortName>
        <ecNumber evidence="8">6.3.2.1</ecNumber>
    </recommendedName>
    <alternativeName>
        <fullName evidence="8">Pantoate--beta-alanine ligase</fullName>
    </alternativeName>
    <alternativeName>
        <fullName evidence="8">Pantoate-activating enzyme</fullName>
    </alternativeName>
</protein>
<accession>A0ABU5ZFL3</accession>
<feature type="binding site" evidence="8">
    <location>
        <position position="59"/>
    </location>
    <ligand>
        <name>(R)-pantoate</name>
        <dbReference type="ChEBI" id="CHEBI:15980"/>
    </ligand>
</feature>
<proteinExistence type="inferred from homology"/>
<keyword evidence="8" id="KW-0963">Cytoplasm</keyword>
<dbReference type="Gene3D" id="3.40.50.620">
    <property type="entry name" value="HUPs"/>
    <property type="match status" value="1"/>
</dbReference>
<dbReference type="Proteomes" id="UP001310386">
    <property type="component" value="Unassembled WGS sequence"/>
</dbReference>
<gene>
    <name evidence="8 10" type="primary">panC</name>
    <name evidence="10" type="ORF">VF724_06430</name>
</gene>
<comment type="pathway">
    <text evidence="1 8">Cofactor biosynthesis; (R)-pantothenate biosynthesis; (R)-pantothenate from (R)-pantoate and beta-alanine: step 1/1.</text>
</comment>
<dbReference type="GO" id="GO:0004592">
    <property type="term" value="F:pantoate-beta-alanine ligase activity"/>
    <property type="evidence" value="ECO:0007669"/>
    <property type="project" value="UniProtKB-EC"/>
</dbReference>
<organism evidence="10 11">
    <name type="scientific">Ferviditalea candida</name>
    <dbReference type="NCBI Taxonomy" id="3108399"/>
    <lineage>
        <taxon>Bacteria</taxon>
        <taxon>Bacillati</taxon>
        <taxon>Bacillota</taxon>
        <taxon>Bacilli</taxon>
        <taxon>Bacillales</taxon>
        <taxon>Paenibacillaceae</taxon>
        <taxon>Ferviditalea</taxon>
    </lineage>
</organism>
<evidence type="ECO:0000256" key="2">
    <source>
        <dbReference type="ARBA" id="ARBA00009256"/>
    </source>
</evidence>
<evidence type="ECO:0000256" key="9">
    <source>
        <dbReference type="SAM" id="MobiDB-lite"/>
    </source>
</evidence>
<comment type="subcellular location">
    <subcellularLocation>
        <location evidence="8">Cytoplasm</location>
    </subcellularLocation>
</comment>
<keyword evidence="3 8" id="KW-0436">Ligase</keyword>
<sequence>MLKITDIRNKILRFRRNSHGKVGFVPTMGYLHQGHASLIAEARKQCDLVVLSIFVNPLQFGPGEDYETYPRDSERDFRIAEEAGVDIVFMPSVEEMYPQYPLNTRVIVGGVTSKLCGASRPGHFDGVATVVSKLFHIVEPDLAFFGLKDAQQVAVIEQMVKDLNMNVQIVPCPIAREADGLAMSSRNVRLNAEEREQARILSRSLEQTDDWIHQPNMTVKELKRKIRESIQTAPLAVIDYAEFLTYPELAEVPEETRTTELPSDQRYIIALAARIGGTRLIDNRIISMEEVGKLVSDDDEIEDSSRHGDGSELELCGKHHD</sequence>
<dbReference type="Gene3D" id="3.30.1300.10">
    <property type="entry name" value="Pantoate-beta-alanine ligase, C-terminal domain"/>
    <property type="match status" value="1"/>
</dbReference>
<comment type="miscellaneous">
    <text evidence="8">The reaction proceeds by a bi uni uni bi ping pong mechanism.</text>
</comment>
<feature type="binding site" evidence="8">
    <location>
        <position position="59"/>
    </location>
    <ligand>
        <name>beta-alanine</name>
        <dbReference type="ChEBI" id="CHEBI:57966"/>
    </ligand>
</feature>
<reference evidence="10" key="1">
    <citation type="submission" date="2023-12" db="EMBL/GenBank/DDBJ databases">
        <title>Fervidustalea candida gen. nov., sp. nov., a novel member of the family Paenibacillaceae isolated from a geothermal area.</title>
        <authorList>
            <person name="Li W.-J."/>
            <person name="Jiao J.-Y."/>
            <person name="Chen Y."/>
        </authorList>
    </citation>
    <scope>NUCLEOTIDE SEQUENCE</scope>
    <source>
        <strain evidence="10">SYSU GA230002</strain>
    </source>
</reference>
<evidence type="ECO:0000256" key="1">
    <source>
        <dbReference type="ARBA" id="ARBA00004990"/>
    </source>
</evidence>
<dbReference type="NCBIfam" id="TIGR00125">
    <property type="entry name" value="cyt_tran_rel"/>
    <property type="match status" value="1"/>
</dbReference>
<comment type="caution">
    <text evidence="10">The sequence shown here is derived from an EMBL/GenBank/DDBJ whole genome shotgun (WGS) entry which is preliminary data.</text>
</comment>
<comment type="subunit">
    <text evidence="8">Homodimer.</text>
</comment>
<dbReference type="EC" id="6.3.2.1" evidence="8"/>
<dbReference type="NCBIfam" id="TIGR00018">
    <property type="entry name" value="panC"/>
    <property type="match status" value="1"/>
</dbReference>
<comment type="function">
    <text evidence="8">Catalyzes the condensation of pantoate with beta-alanine in an ATP-dependent reaction via a pantoyl-adenylate intermediate.</text>
</comment>
<evidence type="ECO:0000256" key="7">
    <source>
        <dbReference type="ARBA" id="ARBA00048258"/>
    </source>
</evidence>
<comment type="catalytic activity">
    <reaction evidence="7 8">
        <text>(R)-pantoate + beta-alanine + ATP = (R)-pantothenate + AMP + diphosphate + H(+)</text>
        <dbReference type="Rhea" id="RHEA:10912"/>
        <dbReference type="ChEBI" id="CHEBI:15378"/>
        <dbReference type="ChEBI" id="CHEBI:15980"/>
        <dbReference type="ChEBI" id="CHEBI:29032"/>
        <dbReference type="ChEBI" id="CHEBI:30616"/>
        <dbReference type="ChEBI" id="CHEBI:33019"/>
        <dbReference type="ChEBI" id="CHEBI:57966"/>
        <dbReference type="ChEBI" id="CHEBI:456215"/>
        <dbReference type="EC" id="6.3.2.1"/>
    </reaction>
</comment>
<dbReference type="PANTHER" id="PTHR21299:SF1">
    <property type="entry name" value="PANTOATE--BETA-ALANINE LIGASE"/>
    <property type="match status" value="1"/>
</dbReference>
<dbReference type="SUPFAM" id="SSF52374">
    <property type="entry name" value="Nucleotidylyl transferase"/>
    <property type="match status" value="1"/>
</dbReference>
<keyword evidence="11" id="KW-1185">Reference proteome</keyword>
<comment type="similarity">
    <text evidence="2 8">Belongs to the pantothenate synthetase family.</text>
</comment>
<dbReference type="InterPro" id="IPR003721">
    <property type="entry name" value="Pantoate_ligase"/>
</dbReference>
<dbReference type="InterPro" id="IPR004821">
    <property type="entry name" value="Cyt_trans-like"/>
</dbReference>
<keyword evidence="4 8" id="KW-0566">Pantothenate biosynthesis</keyword>
<feature type="region of interest" description="Disordered" evidence="9">
    <location>
        <begin position="297"/>
        <end position="321"/>
    </location>
</feature>
<evidence type="ECO:0000256" key="8">
    <source>
        <dbReference type="HAMAP-Rule" id="MF_00158"/>
    </source>
</evidence>
<evidence type="ECO:0000256" key="6">
    <source>
        <dbReference type="ARBA" id="ARBA00022840"/>
    </source>
</evidence>
<feature type="binding site" evidence="8">
    <location>
        <begin position="146"/>
        <end position="149"/>
    </location>
    <ligand>
        <name>ATP</name>
        <dbReference type="ChEBI" id="CHEBI:30616"/>
    </ligand>
</feature>
<dbReference type="CDD" id="cd00560">
    <property type="entry name" value="PanC"/>
    <property type="match status" value="1"/>
</dbReference>
<dbReference type="Pfam" id="PF02569">
    <property type="entry name" value="Pantoate_ligase"/>
    <property type="match status" value="1"/>
</dbReference>
<feature type="binding site" evidence="8">
    <location>
        <position position="175"/>
    </location>
    <ligand>
        <name>ATP</name>
        <dbReference type="ChEBI" id="CHEBI:30616"/>
    </ligand>
</feature>
<feature type="binding site" evidence="8">
    <location>
        <begin position="183"/>
        <end position="186"/>
    </location>
    <ligand>
        <name>ATP</name>
        <dbReference type="ChEBI" id="CHEBI:30616"/>
    </ligand>
</feature>
<dbReference type="HAMAP" id="MF_00158">
    <property type="entry name" value="PanC"/>
    <property type="match status" value="1"/>
</dbReference>
<evidence type="ECO:0000256" key="5">
    <source>
        <dbReference type="ARBA" id="ARBA00022741"/>
    </source>
</evidence>
<dbReference type="InterPro" id="IPR014729">
    <property type="entry name" value="Rossmann-like_a/b/a_fold"/>
</dbReference>
<name>A0ABU5ZFL3_9BACL</name>
<dbReference type="InterPro" id="IPR042176">
    <property type="entry name" value="Pantoate_ligase_C"/>
</dbReference>
<evidence type="ECO:0000313" key="11">
    <source>
        <dbReference type="Proteomes" id="UP001310386"/>
    </source>
</evidence>
<dbReference type="EMBL" id="JAYJLD010000007">
    <property type="protein sequence ID" value="MEB3101299.1"/>
    <property type="molecule type" value="Genomic_DNA"/>
</dbReference>
<feature type="compositionally biased region" description="Basic and acidic residues" evidence="9">
    <location>
        <begin position="303"/>
        <end position="321"/>
    </location>
</feature>
<dbReference type="PANTHER" id="PTHR21299">
    <property type="entry name" value="CYTIDYLATE KINASE/PANTOATE-BETA-ALANINE LIGASE"/>
    <property type="match status" value="1"/>
</dbReference>
<evidence type="ECO:0000313" key="10">
    <source>
        <dbReference type="EMBL" id="MEB3101299.1"/>
    </source>
</evidence>